<gene>
    <name evidence="7" type="primary">mac1</name>
    <name evidence="7" type="ORF">SOMG_02779</name>
</gene>
<feature type="region of interest" description="Disordered" evidence="5">
    <location>
        <begin position="397"/>
        <end position="550"/>
    </location>
</feature>
<organism evidence="7 8">
    <name type="scientific">Schizosaccharomyces osmophilus</name>
    <dbReference type="NCBI Taxonomy" id="2545709"/>
    <lineage>
        <taxon>Eukaryota</taxon>
        <taxon>Fungi</taxon>
        <taxon>Dikarya</taxon>
        <taxon>Ascomycota</taxon>
        <taxon>Taphrinomycotina</taxon>
        <taxon>Schizosaccharomycetes</taxon>
        <taxon>Schizosaccharomycetales</taxon>
        <taxon>Schizosaccharomycetaceae</taxon>
        <taxon>Schizosaccharomyces</taxon>
    </lineage>
</organism>
<dbReference type="Proteomes" id="UP001212411">
    <property type="component" value="Chromosome 2"/>
</dbReference>
<keyword evidence="4 6" id="KW-0472">Membrane</keyword>
<dbReference type="PANTHER" id="PTHR28013">
    <property type="entry name" value="PROTEIN DCV1-RELATED"/>
    <property type="match status" value="1"/>
</dbReference>
<proteinExistence type="predicted"/>
<dbReference type="AlphaFoldDB" id="A0AAE9WE13"/>
<evidence type="ECO:0000256" key="4">
    <source>
        <dbReference type="ARBA" id="ARBA00023136"/>
    </source>
</evidence>
<evidence type="ECO:0000313" key="8">
    <source>
        <dbReference type="Proteomes" id="UP001212411"/>
    </source>
</evidence>
<dbReference type="EMBL" id="CP115612">
    <property type="protein sequence ID" value="WBW74505.1"/>
    <property type="molecule type" value="Genomic_DNA"/>
</dbReference>
<comment type="subcellular location">
    <subcellularLocation>
        <location evidence="1">Membrane</location>
        <topology evidence="1">Multi-pass membrane protein</topology>
    </subcellularLocation>
</comment>
<accession>A0AAE9WE13</accession>
<feature type="region of interest" description="Disordered" evidence="5">
    <location>
        <begin position="228"/>
        <end position="363"/>
    </location>
</feature>
<feature type="compositionally biased region" description="Polar residues" evidence="5">
    <location>
        <begin position="525"/>
        <end position="537"/>
    </location>
</feature>
<feature type="compositionally biased region" description="Polar residues" evidence="5">
    <location>
        <begin position="442"/>
        <end position="461"/>
    </location>
</feature>
<dbReference type="GO" id="GO:0032153">
    <property type="term" value="C:cell division site"/>
    <property type="evidence" value="ECO:0007669"/>
    <property type="project" value="TreeGrafter"/>
</dbReference>
<reference evidence="7 8" key="1">
    <citation type="journal article" date="2023" name="G3 (Bethesda)">
        <title>A high-quality reference genome for the fission yeast Schizosaccharomyces osmophilus.</title>
        <authorList>
            <person name="Jia G.S."/>
            <person name="Zhang W.C."/>
            <person name="Liang Y."/>
            <person name="Liu X.H."/>
            <person name="Rhind N."/>
            <person name="Pidoux A."/>
            <person name="Brysch-Herzberg M."/>
            <person name="Du L.L."/>
        </authorList>
    </citation>
    <scope>NUCLEOTIDE SEQUENCE [LARGE SCALE GENOMIC DNA]</scope>
    <source>
        <strain evidence="7 8">CBS 15793</strain>
    </source>
</reference>
<dbReference type="GO" id="GO:0005886">
    <property type="term" value="C:plasma membrane"/>
    <property type="evidence" value="ECO:0007669"/>
    <property type="project" value="InterPro"/>
</dbReference>
<feature type="transmembrane region" description="Helical" evidence="6">
    <location>
        <begin position="122"/>
        <end position="145"/>
    </location>
</feature>
<dbReference type="InterPro" id="IPR051380">
    <property type="entry name" value="pH-response_reg_palI/RIM9"/>
</dbReference>
<feature type="compositionally biased region" description="Polar residues" evidence="5">
    <location>
        <begin position="468"/>
        <end position="481"/>
    </location>
</feature>
<feature type="compositionally biased region" description="Low complexity" evidence="5">
    <location>
        <begin position="341"/>
        <end position="363"/>
    </location>
</feature>
<dbReference type="GO" id="GO:0035838">
    <property type="term" value="C:growing cell tip"/>
    <property type="evidence" value="ECO:0007669"/>
    <property type="project" value="TreeGrafter"/>
</dbReference>
<feature type="compositionally biased region" description="Polar residues" evidence="5">
    <location>
        <begin position="255"/>
        <end position="275"/>
    </location>
</feature>
<evidence type="ECO:0000256" key="3">
    <source>
        <dbReference type="ARBA" id="ARBA00022989"/>
    </source>
</evidence>
<feature type="transmembrane region" description="Helical" evidence="6">
    <location>
        <begin position="91"/>
        <end position="115"/>
    </location>
</feature>
<sequence>MVRGLLAFLTILFLLISTALLLIGSVSVPATSKLSSKMMLAKVNKDLLGIFGVCSDNGRICSHTSFGYSVDSLVQEFYYKGDKRYVLSKVLITHIIGTGMSFLSACLVFLSFFVVKQALNIFNILFVFLTALVTCCALGVELTLFLPHNTWQSYVVAGAVGSDLLAILSLCFRSVSISRMHTHKKSEETSSDTVDSFSAYREKDNYPLTMDDKLTNVPATLPKFNDALTSASELGPPSDSDQGDFPFKERLSPSVHENNFSSNTPIRTRSGNSLPHDNLLKTSSHDDNPYAKFASPNSNNNFARSQTHEQGHRNYSPHKTGRAPGFPPVNTNKQDNNPLLSSDPFSKSDSSPTSSDDTYSSFFDVNPNLRLAESEPTQGQPSPPVNEHPFSQRVTRPFAPQVNNNPIPVSDTKDTKLPTEAKAKQQTHVPDFPIDKQDSHPGNRNNRKLATSGNVTKSVKNLSREKLTTNPQSEPIQPNAQRSRKPASMNGSFNDLSSIPSASTTGVPRAFEKRSVQKPARNTMERSPNLSQVSLGSAFSGPSMHPHMSKAEMRNPANLAPVSSTLDQLSGNADFELPVRGGRNNRRSDGVSRMIR</sequence>
<feature type="transmembrane region" description="Helical" evidence="6">
    <location>
        <begin position="151"/>
        <end position="175"/>
    </location>
</feature>
<evidence type="ECO:0000256" key="2">
    <source>
        <dbReference type="ARBA" id="ARBA00022692"/>
    </source>
</evidence>
<dbReference type="GeneID" id="80876259"/>
<evidence type="ECO:0000256" key="6">
    <source>
        <dbReference type="SAM" id="Phobius"/>
    </source>
</evidence>
<keyword evidence="3 6" id="KW-1133">Transmembrane helix</keyword>
<feature type="compositionally biased region" description="Polar residues" evidence="5">
    <location>
        <begin position="329"/>
        <end position="340"/>
    </location>
</feature>
<feature type="compositionally biased region" description="Basic and acidic residues" evidence="5">
    <location>
        <begin position="411"/>
        <end position="423"/>
    </location>
</feature>
<protein>
    <submittedName>
        <fullName evidence="7">Plasma membrane anchored protein, claudin family, predicted membrane sensor Mac1</fullName>
    </submittedName>
</protein>
<feature type="region of interest" description="Disordered" evidence="5">
    <location>
        <begin position="372"/>
        <end position="391"/>
    </location>
</feature>
<dbReference type="KEGG" id="som:SOMG_02779"/>
<feature type="compositionally biased region" description="Polar residues" evidence="5">
    <location>
        <begin position="489"/>
        <end position="506"/>
    </location>
</feature>
<keyword evidence="8" id="KW-1185">Reference proteome</keyword>
<name>A0AAE9WE13_9SCHI</name>
<dbReference type="RefSeq" id="XP_056038748.1">
    <property type="nucleotide sequence ID" value="XM_056181570.1"/>
</dbReference>
<keyword evidence="2 6" id="KW-0812">Transmembrane</keyword>
<feature type="compositionally biased region" description="Polar residues" evidence="5">
    <location>
        <begin position="295"/>
        <end position="305"/>
    </location>
</feature>
<dbReference type="PANTHER" id="PTHR28013:SF3">
    <property type="entry name" value="PROTEIN DCV1-RELATED"/>
    <property type="match status" value="1"/>
</dbReference>
<dbReference type="InterPro" id="IPR009571">
    <property type="entry name" value="SUR7/Rim9-like_fungi"/>
</dbReference>
<evidence type="ECO:0000256" key="1">
    <source>
        <dbReference type="ARBA" id="ARBA00004141"/>
    </source>
</evidence>
<evidence type="ECO:0000256" key="5">
    <source>
        <dbReference type="SAM" id="MobiDB-lite"/>
    </source>
</evidence>
<dbReference type="Pfam" id="PF06687">
    <property type="entry name" value="SUR7"/>
    <property type="match status" value="1"/>
</dbReference>
<evidence type="ECO:0000313" key="7">
    <source>
        <dbReference type="EMBL" id="WBW74505.1"/>
    </source>
</evidence>
<feature type="region of interest" description="Disordered" evidence="5">
    <location>
        <begin position="573"/>
        <end position="596"/>
    </location>
</feature>